<dbReference type="GO" id="GO:0032049">
    <property type="term" value="P:cardiolipin biosynthetic process"/>
    <property type="evidence" value="ECO:0007669"/>
    <property type="project" value="UniProtKB-UniRule"/>
</dbReference>
<dbReference type="CDD" id="cd09112">
    <property type="entry name" value="PLDc_CLS_2"/>
    <property type="match status" value="1"/>
</dbReference>
<dbReference type="PATRIC" id="fig|1114972.6.peg.2723"/>
<dbReference type="FunFam" id="3.30.870.10:FF:000021">
    <property type="entry name" value="Cardiolipin synthase"/>
    <property type="match status" value="1"/>
</dbReference>
<organism evidence="16 17">
    <name type="scientific">Furfurilactobacillus rossiae DSM 15814</name>
    <dbReference type="NCBI Taxonomy" id="1114972"/>
    <lineage>
        <taxon>Bacteria</taxon>
        <taxon>Bacillati</taxon>
        <taxon>Bacillota</taxon>
        <taxon>Bacilli</taxon>
        <taxon>Lactobacillales</taxon>
        <taxon>Lactobacillaceae</taxon>
        <taxon>Furfurilactobacillus</taxon>
    </lineage>
</organism>
<feature type="active site" evidence="13">
    <location>
        <position position="415"/>
    </location>
</feature>
<protein>
    <recommendedName>
        <fullName evidence="13 14">Cardiolipin synthase</fullName>
        <shortName evidence="13">CL synthase</shortName>
        <ecNumber evidence="13 14">2.7.8.-</ecNumber>
    </recommendedName>
</protein>
<dbReference type="Proteomes" id="UP000051999">
    <property type="component" value="Unassembled WGS sequence"/>
</dbReference>
<reference evidence="16 17" key="1">
    <citation type="journal article" date="2015" name="Genome Announc.">
        <title>Expanding the biotechnology potential of lactobacilli through comparative genomics of 213 strains and associated genera.</title>
        <authorList>
            <person name="Sun Z."/>
            <person name="Harris H.M."/>
            <person name="McCann A."/>
            <person name="Guo C."/>
            <person name="Argimon S."/>
            <person name="Zhang W."/>
            <person name="Yang X."/>
            <person name="Jeffery I.B."/>
            <person name="Cooney J.C."/>
            <person name="Kagawa T.F."/>
            <person name="Liu W."/>
            <person name="Song Y."/>
            <person name="Salvetti E."/>
            <person name="Wrobel A."/>
            <person name="Rasinkangas P."/>
            <person name="Parkhill J."/>
            <person name="Rea M.C."/>
            <person name="O'Sullivan O."/>
            <person name="Ritari J."/>
            <person name="Douillard F.P."/>
            <person name="Paul Ross R."/>
            <person name="Yang R."/>
            <person name="Briner A.E."/>
            <person name="Felis G.E."/>
            <person name="de Vos W.M."/>
            <person name="Barrangou R."/>
            <person name="Klaenhammer T.R."/>
            <person name="Caufield P.W."/>
            <person name="Cui Y."/>
            <person name="Zhang H."/>
            <person name="O'Toole P.W."/>
        </authorList>
    </citation>
    <scope>NUCLEOTIDE SEQUENCE [LARGE SCALE GENOMIC DNA]</scope>
    <source>
        <strain evidence="16 17">DSM 15814</strain>
    </source>
</reference>
<feature type="active site" evidence="13">
    <location>
        <position position="244"/>
    </location>
</feature>
<keyword evidence="11 13" id="KW-1208">Phospholipid metabolism</keyword>
<comment type="function">
    <text evidence="12 13">Catalyzes the reversible phosphatidyl group transfer from one phosphatidylglycerol molecule to another to form cardiolipin (CL) (diphosphatidylglycerol) and glycerol.</text>
</comment>
<dbReference type="InterPro" id="IPR027379">
    <property type="entry name" value="CLS_N"/>
</dbReference>
<keyword evidence="4 13" id="KW-0808">Transferase</keyword>
<evidence type="ECO:0000256" key="12">
    <source>
        <dbReference type="ARBA" id="ARBA00057569"/>
    </source>
</evidence>
<dbReference type="eggNOG" id="COG1502">
    <property type="taxonomic scope" value="Bacteria"/>
</dbReference>
<dbReference type="SMART" id="SM00155">
    <property type="entry name" value="PLDc"/>
    <property type="match status" value="2"/>
</dbReference>
<dbReference type="EC" id="2.7.8.-" evidence="13 14"/>
<dbReference type="InterPro" id="IPR030874">
    <property type="entry name" value="Cardiolipin_synth_Firmi"/>
</dbReference>
<keyword evidence="8 13" id="KW-0443">Lipid metabolism</keyword>
<evidence type="ECO:0000256" key="7">
    <source>
        <dbReference type="ARBA" id="ARBA00022989"/>
    </source>
</evidence>
<dbReference type="InterPro" id="IPR025202">
    <property type="entry name" value="PLD-like_dom"/>
</dbReference>
<evidence type="ECO:0000256" key="6">
    <source>
        <dbReference type="ARBA" id="ARBA00022737"/>
    </source>
</evidence>
<evidence type="ECO:0000313" key="17">
    <source>
        <dbReference type="Proteomes" id="UP000051999"/>
    </source>
</evidence>
<evidence type="ECO:0000256" key="4">
    <source>
        <dbReference type="ARBA" id="ARBA00022679"/>
    </source>
</evidence>
<feature type="transmembrane region" description="Helical" evidence="13">
    <location>
        <begin position="50"/>
        <end position="70"/>
    </location>
</feature>
<dbReference type="GO" id="GO:0005886">
    <property type="term" value="C:plasma membrane"/>
    <property type="evidence" value="ECO:0007669"/>
    <property type="project" value="UniProtKB-SubCell"/>
</dbReference>
<evidence type="ECO:0000256" key="5">
    <source>
        <dbReference type="ARBA" id="ARBA00022692"/>
    </source>
</evidence>
<name>A0A0R1RBB4_9LACO</name>
<feature type="active site" evidence="13">
    <location>
        <position position="422"/>
    </location>
</feature>
<feature type="active site" evidence="13">
    <location>
        <position position="417"/>
    </location>
</feature>
<evidence type="ECO:0000256" key="14">
    <source>
        <dbReference type="NCBIfam" id="TIGR04265"/>
    </source>
</evidence>
<dbReference type="GO" id="GO:0008808">
    <property type="term" value="F:cardiolipin synthase activity"/>
    <property type="evidence" value="ECO:0007669"/>
    <property type="project" value="UniProtKB-UniRule"/>
</dbReference>
<dbReference type="PANTHER" id="PTHR21248:SF22">
    <property type="entry name" value="PHOSPHOLIPASE D"/>
    <property type="match status" value="1"/>
</dbReference>
<feature type="domain" description="PLD phosphodiesterase" evidence="15">
    <location>
        <begin position="232"/>
        <end position="259"/>
    </location>
</feature>
<dbReference type="InterPro" id="IPR022924">
    <property type="entry name" value="Cardiolipin_synthase"/>
</dbReference>
<evidence type="ECO:0000256" key="9">
    <source>
        <dbReference type="ARBA" id="ARBA00023136"/>
    </source>
</evidence>
<dbReference type="Gene3D" id="3.30.870.10">
    <property type="entry name" value="Endonuclease Chain A"/>
    <property type="match status" value="2"/>
</dbReference>
<proteinExistence type="inferred from homology"/>
<dbReference type="HAMAP" id="MF_01916">
    <property type="entry name" value="Cardiolipin_synth_Cls"/>
    <property type="match status" value="1"/>
</dbReference>
<feature type="transmembrane region" description="Helical" evidence="13">
    <location>
        <begin position="20"/>
        <end position="38"/>
    </location>
</feature>
<sequence length="497" mass="57010">MSKMKLAFTRIGGPIQMNWAHFIFETIIYVNAVLAFITVFREPRDISATWAWLLVLVFLPIIGFIAYAFVGRRLPKNRLFQIQEQEQLQLDEQLALQRAELSSERNDADDVTATALGTVNLFIESDQAFLTRNNRVHIISDGKVLFHQMFEDIERAKQSIHIEFYTIYNDDIGNELLRLLIRKAEAGVAVRVLYDSWGSMGVRPKFYDPLRAAGGEAYPFLQTRSALVDFRLNFRDHRKIVVIDGAIGYTGGFNVGDQYLGRKEKFGYWRDTHLRIVGAGVYGLQSRFIRDWNATSRTKPLNVTNDFFHITKVKGETNMQIVSSGPDSDKEQIKMGYLRLINSARKRLWIQSPYLIPDDSVLDALRVAAGSGVDVRIMIPSKPDHAFVYRATEYYAKQLSRNGVKIFKYRNGFIHSKTMVVDDGVASVGSANLDFRSFKLNFEVNAFLYDPKVTAELAKLFEADMRVSELTTYETFAQQSYWRKFKQTFSRLLSPIL</sequence>
<evidence type="ECO:0000256" key="8">
    <source>
        <dbReference type="ARBA" id="ARBA00023098"/>
    </source>
</evidence>
<feature type="active site" evidence="13">
    <location>
        <position position="237"/>
    </location>
</feature>
<evidence type="ECO:0000256" key="3">
    <source>
        <dbReference type="ARBA" id="ARBA00022516"/>
    </source>
</evidence>
<dbReference type="Pfam" id="PF13091">
    <property type="entry name" value="PLDc_2"/>
    <property type="match status" value="2"/>
</dbReference>
<evidence type="ECO:0000259" key="15">
    <source>
        <dbReference type="PROSITE" id="PS50035"/>
    </source>
</evidence>
<keyword evidence="6" id="KW-0677">Repeat</keyword>
<dbReference type="CDD" id="cd09110">
    <property type="entry name" value="PLDc_CLS_1"/>
    <property type="match status" value="1"/>
</dbReference>
<accession>A0A0R1RBB4</accession>
<keyword evidence="3 13" id="KW-0444">Lipid biosynthesis</keyword>
<dbReference type="SUPFAM" id="SSF56024">
    <property type="entry name" value="Phospholipase D/nuclease"/>
    <property type="match status" value="2"/>
</dbReference>
<dbReference type="EMBL" id="AZFF01000009">
    <property type="protein sequence ID" value="KRL54319.1"/>
    <property type="molecule type" value="Genomic_DNA"/>
</dbReference>
<evidence type="ECO:0000256" key="10">
    <source>
        <dbReference type="ARBA" id="ARBA00023209"/>
    </source>
</evidence>
<evidence type="ECO:0000313" key="16">
    <source>
        <dbReference type="EMBL" id="KRL54319.1"/>
    </source>
</evidence>
<keyword evidence="7 13" id="KW-1133">Transmembrane helix</keyword>
<dbReference type="FunFam" id="3.30.870.10:FF:000014">
    <property type="entry name" value="Cardiolipin synthase"/>
    <property type="match status" value="1"/>
</dbReference>
<evidence type="ECO:0000256" key="2">
    <source>
        <dbReference type="ARBA" id="ARBA00022475"/>
    </source>
</evidence>
<dbReference type="PROSITE" id="PS50035">
    <property type="entry name" value="PLD"/>
    <property type="match status" value="2"/>
</dbReference>
<keyword evidence="9 13" id="KW-0472">Membrane</keyword>
<keyword evidence="5 13" id="KW-0812">Transmembrane</keyword>
<dbReference type="InterPro" id="IPR001736">
    <property type="entry name" value="PLipase_D/transphosphatidylase"/>
</dbReference>
<dbReference type="STRING" id="1114972.FD35_GL002657"/>
<comment type="subcellular location">
    <subcellularLocation>
        <location evidence="1 13">Cell membrane</location>
        <topology evidence="1 13">Multi-pass membrane protein</topology>
    </subcellularLocation>
</comment>
<keyword evidence="2 13" id="KW-1003">Cell membrane</keyword>
<feature type="active site" evidence="13">
    <location>
        <position position="239"/>
    </location>
</feature>
<dbReference type="Pfam" id="PF13396">
    <property type="entry name" value="PLDc_N"/>
    <property type="match status" value="1"/>
</dbReference>
<comment type="caution">
    <text evidence="16">The sequence shown here is derived from an EMBL/GenBank/DDBJ whole genome shotgun (WGS) entry which is preliminary data.</text>
</comment>
<comment type="catalytic activity">
    <reaction evidence="13">
        <text>2 a 1,2-diacyl-sn-glycero-3-phospho-(1'-sn-glycerol) = a cardiolipin + glycerol</text>
        <dbReference type="Rhea" id="RHEA:31451"/>
        <dbReference type="ChEBI" id="CHEBI:17754"/>
        <dbReference type="ChEBI" id="CHEBI:62237"/>
        <dbReference type="ChEBI" id="CHEBI:64716"/>
    </reaction>
</comment>
<dbReference type="AlphaFoldDB" id="A0A0R1RBB4"/>
<evidence type="ECO:0000256" key="13">
    <source>
        <dbReference type="HAMAP-Rule" id="MF_01916"/>
    </source>
</evidence>
<dbReference type="NCBIfam" id="TIGR04265">
    <property type="entry name" value="bac_cardiolipin"/>
    <property type="match status" value="1"/>
</dbReference>
<evidence type="ECO:0000256" key="1">
    <source>
        <dbReference type="ARBA" id="ARBA00004651"/>
    </source>
</evidence>
<keyword evidence="10 13" id="KW-0594">Phospholipid biosynthesis</keyword>
<dbReference type="PANTHER" id="PTHR21248">
    <property type="entry name" value="CARDIOLIPIN SYNTHASE"/>
    <property type="match status" value="1"/>
</dbReference>
<gene>
    <name evidence="16" type="ORF">FD35_GL002657</name>
</gene>
<keyword evidence="17" id="KW-1185">Reference proteome</keyword>
<feature type="domain" description="PLD phosphodiesterase" evidence="15">
    <location>
        <begin position="410"/>
        <end position="437"/>
    </location>
</feature>
<evidence type="ECO:0000256" key="11">
    <source>
        <dbReference type="ARBA" id="ARBA00023264"/>
    </source>
</evidence>
<comment type="similarity">
    <text evidence="13">Belongs to the phospholipase D family. Cardiolipin synthase subfamily.</text>
</comment>